<dbReference type="InterPro" id="IPR011250">
    <property type="entry name" value="OMP/PagP_B-barrel"/>
</dbReference>
<dbReference type="Proteomes" id="UP000254156">
    <property type="component" value="Unassembled WGS sequence"/>
</dbReference>
<evidence type="ECO:0000259" key="3">
    <source>
        <dbReference type="Pfam" id="PF13505"/>
    </source>
</evidence>
<feature type="domain" description="Outer membrane protein beta-barrel" evidence="3">
    <location>
        <begin position="88"/>
        <end position="242"/>
    </location>
</feature>
<accession>A0A379E730</accession>
<evidence type="ECO:0000313" key="4">
    <source>
        <dbReference type="EMBL" id="SUB88379.1"/>
    </source>
</evidence>
<reference evidence="4 5" key="1">
    <citation type="submission" date="2018-06" db="EMBL/GenBank/DDBJ databases">
        <authorList>
            <consortium name="Pathogen Informatics"/>
            <person name="Doyle S."/>
        </authorList>
    </citation>
    <scope>NUCLEOTIDE SEQUENCE [LARGE SCALE GENOMIC DNA]</scope>
    <source>
        <strain evidence="4 5">NCTC11632</strain>
    </source>
</reference>
<name>A0A379E730_9PORP</name>
<dbReference type="Gene3D" id="2.40.160.20">
    <property type="match status" value="1"/>
</dbReference>
<keyword evidence="1 2" id="KW-0732">Signal</keyword>
<feature type="chain" id="PRO_5016937484" description="Outer membrane protein beta-barrel domain-containing protein" evidence="2">
    <location>
        <begin position="23"/>
        <end position="243"/>
    </location>
</feature>
<dbReference type="Pfam" id="PF13505">
    <property type="entry name" value="OMP_b-brl"/>
    <property type="match status" value="1"/>
</dbReference>
<evidence type="ECO:0000256" key="1">
    <source>
        <dbReference type="ARBA" id="ARBA00022729"/>
    </source>
</evidence>
<dbReference type="EMBL" id="UGTF01000002">
    <property type="protein sequence ID" value="SUB88379.1"/>
    <property type="molecule type" value="Genomic_DNA"/>
</dbReference>
<dbReference type="OrthoDB" id="1014848at2"/>
<dbReference type="AlphaFoldDB" id="A0A379E730"/>
<feature type="signal peptide" evidence="2">
    <location>
        <begin position="1"/>
        <end position="22"/>
    </location>
</feature>
<dbReference type="RefSeq" id="WP_025004677.1">
    <property type="nucleotide sequence ID" value="NZ_JASBZX010000012.1"/>
</dbReference>
<organism evidence="4 5">
    <name type="scientific">Porphyromonas macacae</name>
    <dbReference type="NCBI Taxonomy" id="28115"/>
    <lineage>
        <taxon>Bacteria</taxon>
        <taxon>Pseudomonadati</taxon>
        <taxon>Bacteroidota</taxon>
        <taxon>Bacteroidia</taxon>
        <taxon>Bacteroidales</taxon>
        <taxon>Porphyromonadaceae</taxon>
        <taxon>Porphyromonas</taxon>
    </lineage>
</organism>
<dbReference type="InterPro" id="IPR027385">
    <property type="entry name" value="Beta-barrel_OMP"/>
</dbReference>
<gene>
    <name evidence="4" type="ORF">NCTC11632_00448</name>
</gene>
<proteinExistence type="predicted"/>
<evidence type="ECO:0000313" key="5">
    <source>
        <dbReference type="Proteomes" id="UP000254156"/>
    </source>
</evidence>
<evidence type="ECO:0000256" key="2">
    <source>
        <dbReference type="SAM" id="SignalP"/>
    </source>
</evidence>
<sequence>MKGIRFLLFLLCCSLGITSATAQNHSQQEVIYLKNGSVIRGTVVEQTIGQSIKVRTADGSLFVYNQQEIEKIVKEKESNNNFQPFRKAEKKSYIGIGLGATYTFDAEEFGFQLNLIDFGYLFNENIGIAAKLQGKGYSVNAHSAHRSDDSGTLTITTLTAGPLLSFQSGNKGRFEIKPMVGFGAANLKIDNISINSDTKMAFGLDIQYRYHISRVIDLFAALGYSKISDYSDINLLVGVGLRL</sequence>
<dbReference type="SUPFAM" id="SSF56925">
    <property type="entry name" value="OMPA-like"/>
    <property type="match status" value="1"/>
</dbReference>
<protein>
    <recommendedName>
        <fullName evidence="3">Outer membrane protein beta-barrel domain-containing protein</fullName>
    </recommendedName>
</protein>